<feature type="domain" description="AMP-dependent synthetase/ligase" evidence="5">
    <location>
        <begin position="9"/>
        <end position="351"/>
    </location>
</feature>
<dbReference type="GO" id="GO:0005737">
    <property type="term" value="C:cytoplasm"/>
    <property type="evidence" value="ECO:0007669"/>
    <property type="project" value="TreeGrafter"/>
</dbReference>
<evidence type="ECO:0000256" key="1">
    <source>
        <dbReference type="ARBA" id="ARBA00001957"/>
    </source>
</evidence>
<reference evidence="7 8" key="1">
    <citation type="submission" date="2018-08" db="EMBL/GenBank/DDBJ databases">
        <title>Genomic Encyclopedia of Archaeal and Bacterial Type Strains, Phase II (KMG-II): from individual species to whole genera.</title>
        <authorList>
            <person name="Goeker M."/>
        </authorList>
    </citation>
    <scope>NUCLEOTIDE SEQUENCE [LARGE SCALE GENOMIC DNA]</scope>
    <source>
        <strain evidence="7 8">DSM 45791</strain>
    </source>
</reference>
<evidence type="ECO:0000313" key="7">
    <source>
        <dbReference type="EMBL" id="REH46929.1"/>
    </source>
</evidence>
<dbReference type="Gene3D" id="3.40.50.980">
    <property type="match status" value="2"/>
</dbReference>
<proteinExistence type="predicted"/>
<organism evidence="7 8">
    <name type="scientific">Kutzneria buriramensis</name>
    <dbReference type="NCBI Taxonomy" id="1045776"/>
    <lineage>
        <taxon>Bacteria</taxon>
        <taxon>Bacillati</taxon>
        <taxon>Actinomycetota</taxon>
        <taxon>Actinomycetes</taxon>
        <taxon>Pseudonocardiales</taxon>
        <taxon>Pseudonocardiaceae</taxon>
        <taxon>Kutzneria</taxon>
    </lineage>
</organism>
<feature type="domain" description="AMP-binding enzyme C-terminal" evidence="6">
    <location>
        <begin position="410"/>
        <end position="480"/>
    </location>
</feature>
<dbReference type="SUPFAM" id="SSF56801">
    <property type="entry name" value="Acetyl-CoA synthetase-like"/>
    <property type="match status" value="1"/>
</dbReference>
<accession>A0A3E0HKE3</accession>
<keyword evidence="8" id="KW-1185">Reference proteome</keyword>
<dbReference type="InterPro" id="IPR000873">
    <property type="entry name" value="AMP-dep_synth/lig_dom"/>
</dbReference>
<dbReference type="CDD" id="cd05930">
    <property type="entry name" value="A_NRPS"/>
    <property type="match status" value="1"/>
</dbReference>
<dbReference type="Pfam" id="PF13193">
    <property type="entry name" value="AMP-binding_C"/>
    <property type="match status" value="1"/>
</dbReference>
<dbReference type="EMBL" id="QUNO01000006">
    <property type="protein sequence ID" value="REH46929.1"/>
    <property type="molecule type" value="Genomic_DNA"/>
</dbReference>
<evidence type="ECO:0000259" key="6">
    <source>
        <dbReference type="Pfam" id="PF13193"/>
    </source>
</evidence>
<dbReference type="PANTHER" id="PTHR45527:SF1">
    <property type="entry name" value="FATTY ACID SYNTHASE"/>
    <property type="match status" value="1"/>
</dbReference>
<sequence>MTTIAEMIERQVASAPDRDAVVCGDVGLSYRELNRRANRLARALVRAGVGPESLVGLALPRSADLVVALVGILKSGAAYLPIDPRYPSRRLRVVLSEALPDLVLTDARTAGELPVTDAPHLLLDALDLAAPGQEGNLAQGERLSPLRPGNIAYLMYTSGSAGRPKGVAITHRNVANGITALARVMDVRPRSRVLATTSINFDVSVFEVFTALAHGAVVEVVRDVLVLAERTGWTGDVVHTVPSVFAEMLDQIAGKVRTDTVVFAGEALPGTLIGQVRAALPGARVVNAYGQTESFYATTYRVPVDWAGTGSVPIGVPIDNMRAYVLDARLAPVPPGVAGELYVAGEVGRGYHGRTGLTAERFLADPYGPPGHRMYRTGDLARRNADGDLECIGRADFQLKIRGFRVEPAEVEAALVAHPQVAAAVAATGRGRLVGYVVPAGAETVDVRDLRRFASVRLPEYMVPSAFVVLDRLPLTPNGKLDRAALPDPARGRAAVDRGTQP</sequence>
<comment type="cofactor">
    <cofactor evidence="1">
        <name>pantetheine 4'-phosphate</name>
        <dbReference type="ChEBI" id="CHEBI:47942"/>
    </cofactor>
</comment>
<dbReference type="FunFam" id="3.40.50.980:FF:000001">
    <property type="entry name" value="Non-ribosomal peptide synthetase"/>
    <property type="match status" value="1"/>
</dbReference>
<dbReference type="Gene3D" id="3.30.300.30">
    <property type="match status" value="1"/>
</dbReference>
<dbReference type="InterPro" id="IPR010071">
    <property type="entry name" value="AA_adenyl_dom"/>
</dbReference>
<name>A0A3E0HKE3_9PSEU</name>
<keyword evidence="2" id="KW-0596">Phosphopantetheine</keyword>
<dbReference type="Gene3D" id="2.30.38.10">
    <property type="entry name" value="Luciferase, Domain 3"/>
    <property type="match status" value="1"/>
</dbReference>
<dbReference type="GO" id="GO:0043041">
    <property type="term" value="P:amino acid activation for nonribosomal peptide biosynthetic process"/>
    <property type="evidence" value="ECO:0007669"/>
    <property type="project" value="TreeGrafter"/>
</dbReference>
<dbReference type="PANTHER" id="PTHR45527">
    <property type="entry name" value="NONRIBOSOMAL PEPTIDE SYNTHETASE"/>
    <property type="match status" value="1"/>
</dbReference>
<dbReference type="Proteomes" id="UP000256269">
    <property type="component" value="Unassembled WGS sequence"/>
</dbReference>
<evidence type="ECO:0000256" key="2">
    <source>
        <dbReference type="ARBA" id="ARBA00022450"/>
    </source>
</evidence>
<gene>
    <name evidence="7" type="ORF">BCF44_10693</name>
</gene>
<dbReference type="Pfam" id="PF00501">
    <property type="entry name" value="AMP-binding"/>
    <property type="match status" value="1"/>
</dbReference>
<evidence type="ECO:0000313" key="8">
    <source>
        <dbReference type="Proteomes" id="UP000256269"/>
    </source>
</evidence>
<evidence type="ECO:0000256" key="3">
    <source>
        <dbReference type="ARBA" id="ARBA00022553"/>
    </source>
</evidence>
<dbReference type="FunFam" id="2.30.38.10:FF:000001">
    <property type="entry name" value="Non-ribosomal peptide synthetase PvdI"/>
    <property type="match status" value="1"/>
</dbReference>
<feature type="compositionally biased region" description="Basic and acidic residues" evidence="4">
    <location>
        <begin position="480"/>
        <end position="496"/>
    </location>
</feature>
<comment type="caution">
    <text evidence="7">The sequence shown here is derived from an EMBL/GenBank/DDBJ whole genome shotgun (WGS) entry which is preliminary data.</text>
</comment>
<evidence type="ECO:0000256" key="4">
    <source>
        <dbReference type="SAM" id="MobiDB-lite"/>
    </source>
</evidence>
<dbReference type="InterPro" id="IPR025110">
    <property type="entry name" value="AMP-bd_C"/>
</dbReference>
<feature type="region of interest" description="Disordered" evidence="4">
    <location>
        <begin position="480"/>
        <end position="502"/>
    </location>
</feature>
<dbReference type="GO" id="GO:0044550">
    <property type="term" value="P:secondary metabolite biosynthetic process"/>
    <property type="evidence" value="ECO:0007669"/>
    <property type="project" value="TreeGrafter"/>
</dbReference>
<dbReference type="OrthoDB" id="3243414at2"/>
<evidence type="ECO:0000259" key="5">
    <source>
        <dbReference type="Pfam" id="PF00501"/>
    </source>
</evidence>
<dbReference type="NCBIfam" id="TIGR01733">
    <property type="entry name" value="AA-adenyl-dom"/>
    <property type="match status" value="1"/>
</dbReference>
<keyword evidence="3" id="KW-0597">Phosphoprotein</keyword>
<dbReference type="InterPro" id="IPR045851">
    <property type="entry name" value="AMP-bd_C_sf"/>
</dbReference>
<dbReference type="GO" id="GO:0031177">
    <property type="term" value="F:phosphopantetheine binding"/>
    <property type="evidence" value="ECO:0007669"/>
    <property type="project" value="TreeGrafter"/>
</dbReference>
<protein>
    <submittedName>
        <fullName evidence="7">Amino acid adenylation domain-containing protein</fullName>
    </submittedName>
</protein>
<dbReference type="AlphaFoldDB" id="A0A3E0HKE3"/>